<dbReference type="WBParaSite" id="PSU_v2.g11670.t1">
    <property type="protein sequence ID" value="PSU_v2.g11670.t1"/>
    <property type="gene ID" value="PSU_v2.g11670"/>
</dbReference>
<protein>
    <submittedName>
        <fullName evidence="2">Uncharacterized protein</fullName>
    </submittedName>
</protein>
<accession>A0A914XUP9</accession>
<keyword evidence="1" id="KW-1185">Reference proteome</keyword>
<organism evidence="1 2">
    <name type="scientific">Panagrolaimus superbus</name>
    <dbReference type="NCBI Taxonomy" id="310955"/>
    <lineage>
        <taxon>Eukaryota</taxon>
        <taxon>Metazoa</taxon>
        <taxon>Ecdysozoa</taxon>
        <taxon>Nematoda</taxon>
        <taxon>Chromadorea</taxon>
        <taxon>Rhabditida</taxon>
        <taxon>Tylenchina</taxon>
        <taxon>Panagrolaimomorpha</taxon>
        <taxon>Panagrolaimoidea</taxon>
        <taxon>Panagrolaimidae</taxon>
        <taxon>Panagrolaimus</taxon>
    </lineage>
</organism>
<sequence length="138" mass="16098">MALYQPPAHIVAEEFEMDIANACRPRHGQNYSKFWVCRCEEKDDQGRLRHTYEKLIVLYQTINSGAHQIQNDVELEFLQCPTCTCISPSLMKKQLHLKNPFINADDLRANFQIHLQTYRATHPRCFLAAHEVLDLDVE</sequence>
<evidence type="ECO:0000313" key="2">
    <source>
        <dbReference type="WBParaSite" id="PSU_v2.g11670.t1"/>
    </source>
</evidence>
<evidence type="ECO:0000313" key="1">
    <source>
        <dbReference type="Proteomes" id="UP000887577"/>
    </source>
</evidence>
<proteinExistence type="predicted"/>
<reference evidence="2" key="1">
    <citation type="submission" date="2022-11" db="UniProtKB">
        <authorList>
            <consortium name="WormBaseParasite"/>
        </authorList>
    </citation>
    <scope>IDENTIFICATION</scope>
</reference>
<name>A0A914XUP9_9BILA</name>
<dbReference type="Proteomes" id="UP000887577">
    <property type="component" value="Unplaced"/>
</dbReference>
<dbReference type="AlphaFoldDB" id="A0A914XUP9"/>